<keyword evidence="1 2" id="KW-0472">Membrane</keyword>
<dbReference type="InterPro" id="IPR026037">
    <property type="entry name" value="PgpA"/>
</dbReference>
<dbReference type="CDD" id="cd06971">
    <property type="entry name" value="PgpA"/>
    <property type="match status" value="1"/>
</dbReference>
<dbReference type="GO" id="GO:0006655">
    <property type="term" value="P:phosphatidylglycerol biosynthetic process"/>
    <property type="evidence" value="ECO:0007669"/>
    <property type="project" value="UniProtKB-UniPathway"/>
</dbReference>
<comment type="subcellular location">
    <subcellularLocation>
        <location evidence="1">Cell inner membrane</location>
        <topology evidence="1">Multi-pass membrane protein</topology>
    </subcellularLocation>
</comment>
<keyword evidence="1 2" id="KW-0812">Transmembrane</keyword>
<feature type="domain" description="YutG/PgpA" evidence="3">
    <location>
        <begin position="4"/>
        <end position="154"/>
    </location>
</feature>
<dbReference type="Proteomes" id="UP000249185">
    <property type="component" value="Unassembled WGS sequence"/>
</dbReference>
<dbReference type="EMBL" id="QFPW01000011">
    <property type="protein sequence ID" value="PZQ48589.1"/>
    <property type="molecule type" value="Genomic_DNA"/>
</dbReference>
<keyword evidence="1" id="KW-1003">Cell membrane</keyword>
<reference evidence="4 5" key="1">
    <citation type="submission" date="2017-08" db="EMBL/GenBank/DDBJ databases">
        <title>Infants hospitalized years apart are colonized by the same room-sourced microbial strains.</title>
        <authorList>
            <person name="Brooks B."/>
            <person name="Olm M.R."/>
            <person name="Firek B.A."/>
            <person name="Baker R."/>
            <person name="Thomas B.C."/>
            <person name="Morowitz M.J."/>
            <person name="Banfield J.F."/>
        </authorList>
    </citation>
    <scope>NUCLEOTIDE SEQUENCE [LARGE SCALE GENOMIC DNA]</scope>
    <source>
        <strain evidence="4">S2_005_002_R2_34</strain>
    </source>
</reference>
<dbReference type="PIRSF" id="PIRSF006162">
    <property type="entry name" value="PgpA"/>
    <property type="match status" value="1"/>
</dbReference>
<dbReference type="InterPro" id="IPR007686">
    <property type="entry name" value="YutG/PgpA"/>
</dbReference>
<dbReference type="GO" id="GO:0009395">
    <property type="term" value="P:phospholipid catabolic process"/>
    <property type="evidence" value="ECO:0007669"/>
    <property type="project" value="UniProtKB-KW"/>
</dbReference>
<feature type="transmembrane region" description="Helical" evidence="2">
    <location>
        <begin position="140"/>
        <end position="162"/>
    </location>
</feature>
<keyword evidence="1" id="KW-0378">Hydrolase</keyword>
<proteinExistence type="predicted"/>
<evidence type="ECO:0000256" key="1">
    <source>
        <dbReference type="PIRNR" id="PIRNR006162"/>
    </source>
</evidence>
<comment type="caution">
    <text evidence="4">The sequence shown here is derived from an EMBL/GenBank/DDBJ whole genome shotgun (WGS) entry which is preliminary data.</text>
</comment>
<comment type="function">
    <text evidence="1">Lipid phosphatase which dephosphorylates phosphatidylglycerophosphate (PGP) to phosphatidylglycerol (PG).</text>
</comment>
<sequence length="164" mass="17593">MTRLIATFLYVGLLRPAPGTWGSLVAVPLGYLLHRLGGFPLLGAATLALFALGLWAVRRETAADPTEDPSEFVVDEVVGQWIALFPLSAGLWAMGADPSLFPWPGWVGGFLMFRLFDIWKPWLVGRADRLHSPLGVMLDDVVAGIFAAIVVAAAAAVAHAPLMM</sequence>
<dbReference type="SUPFAM" id="SSF101307">
    <property type="entry name" value="YutG-like"/>
    <property type="match status" value="1"/>
</dbReference>
<evidence type="ECO:0000313" key="5">
    <source>
        <dbReference type="Proteomes" id="UP000249185"/>
    </source>
</evidence>
<dbReference type="GO" id="GO:0046872">
    <property type="term" value="F:metal ion binding"/>
    <property type="evidence" value="ECO:0007669"/>
    <property type="project" value="UniProtKB-KW"/>
</dbReference>
<feature type="transmembrane region" description="Helical" evidence="2">
    <location>
        <begin position="38"/>
        <end position="57"/>
    </location>
</feature>
<protein>
    <recommendedName>
        <fullName evidence="1">Phosphatidylglycerophosphatase A</fullName>
        <ecNumber evidence="1">3.1.3.27</ecNumber>
    </recommendedName>
    <alternativeName>
        <fullName evidence="1">Phosphatidylglycerolphosphate phosphatase A</fullName>
    </alternativeName>
</protein>
<evidence type="ECO:0000313" key="4">
    <source>
        <dbReference type="EMBL" id="PZQ48589.1"/>
    </source>
</evidence>
<dbReference type="UniPathway" id="UPA00084">
    <property type="reaction ID" value="UER00504"/>
</dbReference>
<keyword evidence="1" id="KW-0443">Lipid metabolism</keyword>
<dbReference type="GO" id="GO:0008962">
    <property type="term" value="F:phosphatidylglycerophosphatase activity"/>
    <property type="evidence" value="ECO:0007669"/>
    <property type="project" value="UniProtKB-EC"/>
</dbReference>
<keyword evidence="1" id="KW-0442">Lipid degradation</keyword>
<comment type="cofactor">
    <cofactor evidence="1">
        <name>Mg(2+)</name>
        <dbReference type="ChEBI" id="CHEBI:18420"/>
    </cofactor>
</comment>
<gene>
    <name evidence="4" type="ORF">DI556_14125</name>
</gene>
<keyword evidence="1" id="KW-0479">Metal-binding</keyword>
<feature type="transmembrane region" description="Helical" evidence="2">
    <location>
        <begin position="77"/>
        <end position="95"/>
    </location>
</feature>
<comment type="pathway">
    <text evidence="1">Phospholipid metabolism; phosphatidylglycerol biosynthesis; phosphatidylglycerol from CDP-diacylglycerol: step 2/2.</text>
</comment>
<keyword evidence="2" id="KW-1133">Transmembrane helix</keyword>
<dbReference type="InterPro" id="IPR036681">
    <property type="entry name" value="PgpA-like_sf"/>
</dbReference>
<keyword evidence="1" id="KW-0595">Phospholipid degradation</keyword>
<name>A0A2W5N8G4_RHOSU</name>
<dbReference type="Pfam" id="PF04608">
    <property type="entry name" value="PgpA"/>
    <property type="match status" value="1"/>
</dbReference>
<dbReference type="GO" id="GO:0005886">
    <property type="term" value="C:plasma membrane"/>
    <property type="evidence" value="ECO:0007669"/>
    <property type="project" value="UniProtKB-SubCell"/>
</dbReference>
<keyword evidence="1" id="KW-0460">Magnesium</keyword>
<keyword evidence="1" id="KW-1208">Phospholipid metabolism</keyword>
<evidence type="ECO:0000259" key="3">
    <source>
        <dbReference type="Pfam" id="PF04608"/>
    </source>
</evidence>
<dbReference type="PANTHER" id="PTHR36305:SF1">
    <property type="entry name" value="PHOSPHATIDYLGLYCEROPHOSPHATASE A"/>
    <property type="match status" value="1"/>
</dbReference>
<dbReference type="PANTHER" id="PTHR36305">
    <property type="entry name" value="PHOSPHATIDYLGLYCEROPHOSPHATASE A"/>
    <property type="match status" value="1"/>
</dbReference>
<accession>A0A2W5N8G4</accession>
<keyword evidence="1" id="KW-0997">Cell inner membrane</keyword>
<dbReference type="EC" id="3.1.3.27" evidence="1"/>
<comment type="catalytic activity">
    <reaction evidence="1">
        <text>a 1,2-diacyl-sn-glycero-3-phospho-(1'-sn-glycero-3'-phosphate) + H2O = a 1,2-diacyl-sn-glycero-3-phospho-(1'-sn-glycerol) + phosphate</text>
        <dbReference type="Rhea" id="RHEA:33751"/>
        <dbReference type="ChEBI" id="CHEBI:15377"/>
        <dbReference type="ChEBI" id="CHEBI:43474"/>
        <dbReference type="ChEBI" id="CHEBI:60110"/>
        <dbReference type="ChEBI" id="CHEBI:64716"/>
        <dbReference type="EC" id="3.1.3.27"/>
    </reaction>
</comment>
<evidence type="ECO:0000256" key="2">
    <source>
        <dbReference type="SAM" id="Phobius"/>
    </source>
</evidence>
<organism evidence="4 5">
    <name type="scientific">Rhodovulum sulfidophilum</name>
    <name type="common">Rhodobacter sulfidophilus</name>
    <dbReference type="NCBI Taxonomy" id="35806"/>
    <lineage>
        <taxon>Bacteria</taxon>
        <taxon>Pseudomonadati</taxon>
        <taxon>Pseudomonadota</taxon>
        <taxon>Alphaproteobacteria</taxon>
        <taxon>Rhodobacterales</taxon>
        <taxon>Paracoccaceae</taxon>
        <taxon>Rhodovulum</taxon>
    </lineage>
</organism>
<dbReference type="AlphaFoldDB" id="A0A2W5N8G4"/>